<keyword evidence="2" id="KW-1185">Reference proteome</keyword>
<sequence>MRDSTLFNDNLLILLLEKSSSICYKKDRSNFPNYKLELDHNHDINIPGYVYLFSLTLCPPISTRDIDSQ</sequence>
<reference evidence="2" key="1">
    <citation type="journal article" date="2022" name="Mol. Ecol. Resour.">
        <title>The genomes of chicory, endive, great burdock and yacon provide insights into Asteraceae palaeo-polyploidization history and plant inulin production.</title>
        <authorList>
            <person name="Fan W."/>
            <person name="Wang S."/>
            <person name="Wang H."/>
            <person name="Wang A."/>
            <person name="Jiang F."/>
            <person name="Liu H."/>
            <person name="Zhao H."/>
            <person name="Xu D."/>
            <person name="Zhang Y."/>
        </authorList>
    </citation>
    <scope>NUCLEOTIDE SEQUENCE [LARGE SCALE GENOMIC DNA]</scope>
    <source>
        <strain evidence="2">cv. Punajuju</strain>
    </source>
</reference>
<name>A0ACB9F4I8_CICIN</name>
<accession>A0ACB9F4I8</accession>
<evidence type="ECO:0000313" key="2">
    <source>
        <dbReference type="Proteomes" id="UP001055811"/>
    </source>
</evidence>
<proteinExistence type="predicted"/>
<comment type="caution">
    <text evidence="1">The sequence shown here is derived from an EMBL/GenBank/DDBJ whole genome shotgun (WGS) entry which is preliminary data.</text>
</comment>
<protein>
    <submittedName>
        <fullName evidence="1">Uncharacterized protein</fullName>
    </submittedName>
</protein>
<dbReference type="EMBL" id="CM042011">
    <property type="protein sequence ID" value="KAI3765567.1"/>
    <property type="molecule type" value="Genomic_DNA"/>
</dbReference>
<gene>
    <name evidence="1" type="ORF">L2E82_15605</name>
</gene>
<dbReference type="Proteomes" id="UP001055811">
    <property type="component" value="Linkage Group LG03"/>
</dbReference>
<reference evidence="1 2" key="2">
    <citation type="journal article" date="2022" name="Mol. Ecol. Resour.">
        <title>The genomes of chicory, endive, great burdock and yacon provide insights into Asteraceae paleo-polyploidization history and plant inulin production.</title>
        <authorList>
            <person name="Fan W."/>
            <person name="Wang S."/>
            <person name="Wang H."/>
            <person name="Wang A."/>
            <person name="Jiang F."/>
            <person name="Liu H."/>
            <person name="Zhao H."/>
            <person name="Xu D."/>
            <person name="Zhang Y."/>
        </authorList>
    </citation>
    <scope>NUCLEOTIDE SEQUENCE [LARGE SCALE GENOMIC DNA]</scope>
    <source>
        <strain evidence="2">cv. Punajuju</strain>
        <tissue evidence="1">Leaves</tissue>
    </source>
</reference>
<organism evidence="1 2">
    <name type="scientific">Cichorium intybus</name>
    <name type="common">Chicory</name>
    <dbReference type="NCBI Taxonomy" id="13427"/>
    <lineage>
        <taxon>Eukaryota</taxon>
        <taxon>Viridiplantae</taxon>
        <taxon>Streptophyta</taxon>
        <taxon>Embryophyta</taxon>
        <taxon>Tracheophyta</taxon>
        <taxon>Spermatophyta</taxon>
        <taxon>Magnoliopsida</taxon>
        <taxon>eudicotyledons</taxon>
        <taxon>Gunneridae</taxon>
        <taxon>Pentapetalae</taxon>
        <taxon>asterids</taxon>
        <taxon>campanulids</taxon>
        <taxon>Asterales</taxon>
        <taxon>Asteraceae</taxon>
        <taxon>Cichorioideae</taxon>
        <taxon>Cichorieae</taxon>
        <taxon>Cichoriinae</taxon>
        <taxon>Cichorium</taxon>
    </lineage>
</organism>
<evidence type="ECO:0000313" key="1">
    <source>
        <dbReference type="EMBL" id="KAI3765567.1"/>
    </source>
</evidence>